<protein>
    <submittedName>
        <fullName evidence="1">Uncharacterized protein</fullName>
    </submittedName>
</protein>
<sequence>MVLYNGPLQSSEVNCGSLTAYDCNGISGSSLEGCMNMQYFQSTRKDANGQHIQPKYTEDEGEYFIYVCIDKNMQCCHLKKDSATRFGTTQGLQACY</sequence>
<proteinExistence type="predicted"/>
<dbReference type="AlphaFoldDB" id="A0A3L6N3M0"/>
<accession>A0A3L6N3M0</accession>
<gene>
    <name evidence="1" type="ORF">BFJ65_g14957</name>
</gene>
<name>A0A3L6N3M0_FUSOX</name>
<evidence type="ECO:0000313" key="1">
    <source>
        <dbReference type="EMBL" id="RKK10963.1"/>
    </source>
</evidence>
<comment type="caution">
    <text evidence="1">The sequence shown here is derived from an EMBL/GenBank/DDBJ whole genome shotgun (WGS) entry which is preliminary data.</text>
</comment>
<reference evidence="1 2" key="1">
    <citation type="journal article" date="2018" name="Sci. Rep.">
        <title>Characterisation of pathogen-specific regions and novel effector candidates in Fusarium oxysporum f. sp. cepae.</title>
        <authorList>
            <person name="Armitage A.D."/>
            <person name="Taylor A."/>
            <person name="Sobczyk M.K."/>
            <person name="Baxter L."/>
            <person name="Greenfield B.P."/>
            <person name="Bates H.J."/>
            <person name="Wilson F."/>
            <person name="Jackson A.C."/>
            <person name="Ott S."/>
            <person name="Harrison R.J."/>
            <person name="Clarkson J.P."/>
        </authorList>
    </citation>
    <scope>NUCLEOTIDE SEQUENCE [LARGE SCALE GENOMIC DNA]</scope>
    <source>
        <strain evidence="1 2">FoC_Fus2</strain>
    </source>
</reference>
<organism evidence="1 2">
    <name type="scientific">Fusarium oxysporum f. sp. cepae</name>
    <dbReference type="NCBI Taxonomy" id="396571"/>
    <lineage>
        <taxon>Eukaryota</taxon>
        <taxon>Fungi</taxon>
        <taxon>Dikarya</taxon>
        <taxon>Ascomycota</taxon>
        <taxon>Pezizomycotina</taxon>
        <taxon>Sordariomycetes</taxon>
        <taxon>Hypocreomycetidae</taxon>
        <taxon>Hypocreales</taxon>
        <taxon>Nectriaceae</taxon>
        <taxon>Fusarium</taxon>
        <taxon>Fusarium oxysporum species complex</taxon>
    </lineage>
</organism>
<evidence type="ECO:0000313" key="2">
    <source>
        <dbReference type="Proteomes" id="UP000270866"/>
    </source>
</evidence>
<dbReference type="Proteomes" id="UP000270866">
    <property type="component" value="Unassembled WGS sequence"/>
</dbReference>
<dbReference type="EMBL" id="MRCU01000010">
    <property type="protein sequence ID" value="RKK10963.1"/>
    <property type="molecule type" value="Genomic_DNA"/>
</dbReference>